<sequence>MLSSPRLHETLYFRNPAGTILYHSAGYVRLSWNASSPQSAEVMGLYEHALTLLQRTAATKILSHHGQRQSLSPELQQALTQDWIPRAVRQAGLSYCAIVEGENPVQRLSVQAIVAQSATAPVFKRFRTLEEADLWLKTL</sequence>
<dbReference type="RefSeq" id="WP_139515704.1">
    <property type="nucleotide sequence ID" value="NZ_CP040896.1"/>
</dbReference>
<keyword evidence="2" id="KW-1185">Reference proteome</keyword>
<dbReference type="OrthoDB" id="881824at2"/>
<protein>
    <recommendedName>
        <fullName evidence="3">STAS/SEC14 domain-containing protein</fullName>
    </recommendedName>
</protein>
<evidence type="ECO:0000313" key="2">
    <source>
        <dbReference type="Proteomes" id="UP000305398"/>
    </source>
</evidence>
<proteinExistence type="predicted"/>
<evidence type="ECO:0000313" key="1">
    <source>
        <dbReference type="EMBL" id="QDA60528.1"/>
    </source>
</evidence>
<organism evidence="1 2">
    <name type="scientific">Hymenobacter jejuensis</name>
    <dbReference type="NCBI Taxonomy" id="2502781"/>
    <lineage>
        <taxon>Bacteria</taxon>
        <taxon>Pseudomonadati</taxon>
        <taxon>Bacteroidota</taxon>
        <taxon>Cytophagia</taxon>
        <taxon>Cytophagales</taxon>
        <taxon>Hymenobacteraceae</taxon>
        <taxon>Hymenobacter</taxon>
    </lineage>
</organism>
<dbReference type="AlphaFoldDB" id="A0A5B7ZZW6"/>
<dbReference type="Proteomes" id="UP000305398">
    <property type="component" value="Chromosome"/>
</dbReference>
<name>A0A5B7ZZW6_9BACT</name>
<dbReference type="KEGG" id="hyj:FHG12_10590"/>
<accession>A0A5B7ZZW6</accession>
<dbReference type="EMBL" id="CP040896">
    <property type="protein sequence ID" value="QDA60528.1"/>
    <property type="molecule type" value="Genomic_DNA"/>
</dbReference>
<reference evidence="1 2" key="1">
    <citation type="submission" date="2019-06" db="EMBL/GenBank/DDBJ databases">
        <authorList>
            <person name="Srinivasan S."/>
        </authorList>
    </citation>
    <scope>NUCLEOTIDE SEQUENCE [LARGE SCALE GENOMIC DNA]</scope>
    <source>
        <strain evidence="1 2">17J68-5</strain>
    </source>
</reference>
<evidence type="ECO:0008006" key="3">
    <source>
        <dbReference type="Google" id="ProtNLM"/>
    </source>
</evidence>
<gene>
    <name evidence="1" type="ORF">FHG12_10590</name>
</gene>